<dbReference type="SUPFAM" id="SSF103515">
    <property type="entry name" value="Autotransporter"/>
    <property type="match status" value="1"/>
</dbReference>
<proteinExistence type="predicted"/>
<dbReference type="Gene3D" id="2.40.128.130">
    <property type="entry name" value="Autotransporter beta-domain"/>
    <property type="match status" value="1"/>
</dbReference>
<evidence type="ECO:0000313" key="2">
    <source>
        <dbReference type="EMBL" id="MDR6336123.1"/>
    </source>
</evidence>
<dbReference type="PROSITE" id="PS51208">
    <property type="entry name" value="AUTOTRANSPORTER"/>
    <property type="match status" value="1"/>
</dbReference>
<dbReference type="EMBL" id="JAVDPY010000010">
    <property type="protein sequence ID" value="MDR6336123.1"/>
    <property type="molecule type" value="Genomic_DNA"/>
</dbReference>
<accession>A0ABU1KNB7</accession>
<dbReference type="InterPro" id="IPR036709">
    <property type="entry name" value="Autotransporte_beta_dom_sf"/>
</dbReference>
<sequence length="1874" mass="183399">MGNGRAVVDNNASVQSSVGANPLLGVGGIKVGNNNAGLDVDVQNNGVVTDYAVGVLGLAVGNGNDVSVNNKGVVDAGFLGVGGIVVGEGTGVETVKVRNSGAIETGGIGVLGAALDLNGTGAGTNVDVNNSGTVTGGFLGVAGIAVGEGSGTTVKVVNSGAISDNSGIGVLAGAFGDNHTVTLNNQGAITADLGGVIGVVGGDNGKLDVTNSGAISTQGAAVAGLVVGDEGQVKVTNTGAINGGLLGVGGIVIGDNTTGIATTVEVKNSAAVTNDGIGVLGGGIGDNQVVKVSTSGAIDSGLLGVGGFSIGANGNVDVKTTAAVTSGGAGVVGAGIGDNSVVKVTTGEQVDGTFLGVGGLIGGAGSQLTIVTEDKVTSSDGFGVAALGLGTGQTINVTTQQEVSGDLLGVGALNLGGGGTTVNVETQAKVTSASGFGVLGGSIGTGANTVTVLTQKQVSGDLLGVGGIIGGTGGSLTIETKDTVDSANGFGVAALGLGSNTIDVTTDKAVTGRYLGVGALALGDQNTVTVHTKDTVTSSDGFGVLGGAIGAGPNVVSVTTDKAVAGDLLGVGGVIGGTGGSLTIETKDTVDSANGFGVAALGFGSNTIDVTTDKAVTGRYLGVGALALGDTNAVTVHTKDTVKSADGFGVFGGAIGGGANTVKVTTDQTVDGRLLGVGGILGATGGSLDINTKAAVTSTDGFGVAGLAFGNNNTVKVLTEGTVSGDLLGVGALSIGDGGTVDVHTLAAVTSANGIGVLGGNIGAGQQVTVVTDGTVNAAIAGVVGFNTGGDTDVTVNQKVSVAPGGFIGAAAISGGTGNATLTINGVIDPPAIGGGALTIGSGTATVNVNAEVQATTIGIVGANIGNGAIDVNVNAGGTIKSDGIGILTFKLGDGPTNIDVDATVGGLSGAATGGDGIFAFAFGESPVTINTTANGTITAGDDGISVGHIGGGNITITTNAAITAGDEGIQVLSAALTTGDVTVTNNAGITATDNGIFILKGGDGAVTVNANANITSTTANGIEANAVLGTGNVTVAQAGLTTITAQDFGIIASKTLGTGDVTVTTGTLSAINATAGGIFAGRFGGTGNVVVSTGIASGITTSGNGINAQSIGADGNVTVTTGLASGITAGNDGIVANKFAGSGDIFLTTGSSSTVAAGDDGLTATNFAFGAGNDIFVTTGLNSSVVANDKGIRAGGWDNVNITTSDLSLIRGDADQSGVGNAIRIFEADFATVNIGTNNAVIGSGKSWGEAVISVNSDDGTVINVGAGTLVSSWSYLGGNNLPGLIVAASDIVIDTDGGATTITNNGTIVGRIGLTNNDDTFNNLSSNTWITVGNNYFGGGTDTLNNTGRIVTALQGAVAETTNFFSLETFNNGDPLFLQSGLLTMIDEVPGQIAFNGARDVTYVSGTWNGVGNSRVGLDSFLGAAGSTSDQLAVGGLDVNGVEIAGLVTTGTTGLVIHDVNPGPGAFNLAGIRVVDVQSVAGTTNPASFYIDPSSTNYAPKFGGVIDKGLFFYDLTVIGNDQYLIGLPDQEVFELPKLVTGAQAIWHETTGVWLDRQADLRTYLQGTPKQLVTKEGVKTIDGAPASVTPGIWGKVVGSWGSRDASNTFAAGGGLYGFDTGYNQSIYGFMAGADFGKESVFATNDAVVFGVLGGYVGSNLNFSNSPTSADYSGGTVGAYATYITGNWYFDALIKADFLSMDYNAPTLAGIGYFGKSTDARNVGFALDTGYRLYTWANGGFVDGLATLSYVNTNISNLAIAGNTFVDFGNNDSLRGSLGARVGGQIYDAATYKVQASVTGRLWYEFLGDNAVTIFNPGVPFGTVDNFDGLFGEVGVGFNVFAKDSGWNSFVNADVKFGDNYTAGSAKGGVRYQW</sequence>
<comment type="caution">
    <text evidence="2">The sequence shown here is derived from an EMBL/GenBank/DDBJ whole genome shotgun (WGS) entry which is preliminary data.</text>
</comment>
<dbReference type="Proteomes" id="UP001245370">
    <property type="component" value="Unassembled WGS sequence"/>
</dbReference>
<reference evidence="2 3" key="1">
    <citation type="submission" date="2023-07" db="EMBL/GenBank/DDBJ databases">
        <title>Genomic Encyclopedia of Type Strains, Phase IV (KMG-IV): sequencing the most valuable type-strain genomes for metagenomic binning, comparative biology and taxonomic classification.</title>
        <authorList>
            <person name="Goeker M."/>
        </authorList>
    </citation>
    <scope>NUCLEOTIDE SEQUENCE [LARGE SCALE GENOMIC DNA]</scope>
    <source>
        <strain evidence="2 3">DSM 338</strain>
    </source>
</reference>
<evidence type="ECO:0000313" key="3">
    <source>
        <dbReference type="Proteomes" id="UP001245370"/>
    </source>
</evidence>
<keyword evidence="3" id="KW-1185">Reference proteome</keyword>
<gene>
    <name evidence="2" type="ORF">GGQ86_004621</name>
</gene>
<name>A0ABU1KNB7_XANFL</name>
<organism evidence="2 3">
    <name type="scientific">Xanthobacter flavus</name>
    <dbReference type="NCBI Taxonomy" id="281"/>
    <lineage>
        <taxon>Bacteria</taxon>
        <taxon>Pseudomonadati</taxon>
        <taxon>Pseudomonadota</taxon>
        <taxon>Alphaproteobacteria</taxon>
        <taxon>Hyphomicrobiales</taxon>
        <taxon>Xanthobacteraceae</taxon>
        <taxon>Xanthobacter</taxon>
    </lineage>
</organism>
<feature type="domain" description="Autotransporter" evidence="1">
    <location>
        <begin position="1586"/>
        <end position="1874"/>
    </location>
</feature>
<dbReference type="InterPro" id="IPR005546">
    <property type="entry name" value="Autotransporte_beta"/>
</dbReference>
<evidence type="ECO:0000259" key="1">
    <source>
        <dbReference type="PROSITE" id="PS51208"/>
    </source>
</evidence>
<dbReference type="SMART" id="SM00869">
    <property type="entry name" value="Autotransporter"/>
    <property type="match status" value="1"/>
</dbReference>
<protein>
    <recommendedName>
        <fullName evidence="1">Autotransporter domain-containing protein</fullName>
    </recommendedName>
</protein>